<comment type="caution">
    <text evidence="2">The sequence shown here is derived from an EMBL/GenBank/DDBJ whole genome shotgun (WGS) entry which is preliminary data.</text>
</comment>
<name>A0A392SK83_9FABA</name>
<feature type="region of interest" description="Disordered" evidence="1">
    <location>
        <begin position="1"/>
        <end position="40"/>
    </location>
</feature>
<evidence type="ECO:0000256" key="1">
    <source>
        <dbReference type="SAM" id="MobiDB-lite"/>
    </source>
</evidence>
<keyword evidence="3" id="KW-1185">Reference proteome</keyword>
<evidence type="ECO:0000313" key="2">
    <source>
        <dbReference type="EMBL" id="MCI48375.1"/>
    </source>
</evidence>
<sequence>MEDPGTEQKPFNHGRKRRDTDEDLVKGVSTSNGGGNSNAV</sequence>
<proteinExistence type="predicted"/>
<feature type="non-terminal residue" evidence="2">
    <location>
        <position position="40"/>
    </location>
</feature>
<dbReference type="EMBL" id="LXQA010385958">
    <property type="protein sequence ID" value="MCI48375.1"/>
    <property type="molecule type" value="Genomic_DNA"/>
</dbReference>
<evidence type="ECO:0000313" key="3">
    <source>
        <dbReference type="Proteomes" id="UP000265520"/>
    </source>
</evidence>
<organism evidence="2 3">
    <name type="scientific">Trifolium medium</name>
    <dbReference type="NCBI Taxonomy" id="97028"/>
    <lineage>
        <taxon>Eukaryota</taxon>
        <taxon>Viridiplantae</taxon>
        <taxon>Streptophyta</taxon>
        <taxon>Embryophyta</taxon>
        <taxon>Tracheophyta</taxon>
        <taxon>Spermatophyta</taxon>
        <taxon>Magnoliopsida</taxon>
        <taxon>eudicotyledons</taxon>
        <taxon>Gunneridae</taxon>
        <taxon>Pentapetalae</taxon>
        <taxon>rosids</taxon>
        <taxon>fabids</taxon>
        <taxon>Fabales</taxon>
        <taxon>Fabaceae</taxon>
        <taxon>Papilionoideae</taxon>
        <taxon>50 kb inversion clade</taxon>
        <taxon>NPAAA clade</taxon>
        <taxon>Hologalegina</taxon>
        <taxon>IRL clade</taxon>
        <taxon>Trifolieae</taxon>
        <taxon>Trifolium</taxon>
    </lineage>
</organism>
<reference evidence="2 3" key="1">
    <citation type="journal article" date="2018" name="Front. Plant Sci.">
        <title>Red Clover (Trifolium pratense) and Zigzag Clover (T. medium) - A Picture of Genomic Similarities and Differences.</title>
        <authorList>
            <person name="Dluhosova J."/>
            <person name="Istvanek J."/>
            <person name="Nedelnik J."/>
            <person name="Repkova J."/>
        </authorList>
    </citation>
    <scope>NUCLEOTIDE SEQUENCE [LARGE SCALE GENOMIC DNA]</scope>
    <source>
        <strain evidence="3">cv. 10/8</strain>
        <tissue evidence="2">Leaf</tissue>
    </source>
</reference>
<dbReference type="AlphaFoldDB" id="A0A392SK83"/>
<protein>
    <submittedName>
        <fullName evidence="2">Uncharacterized protein</fullName>
    </submittedName>
</protein>
<dbReference type="Proteomes" id="UP000265520">
    <property type="component" value="Unassembled WGS sequence"/>
</dbReference>
<accession>A0A392SK83</accession>